<proteinExistence type="predicted"/>
<dbReference type="PANTHER" id="PTHR14209:SF19">
    <property type="entry name" value="ISOAMYL ACETATE-HYDROLYZING ESTERASE 1 HOMOLOG"/>
    <property type="match status" value="1"/>
</dbReference>
<dbReference type="EMBL" id="NHYE01005594">
    <property type="protein sequence ID" value="PPQ68503.1"/>
    <property type="molecule type" value="Genomic_DNA"/>
</dbReference>
<keyword evidence="3" id="KW-1185">Reference proteome</keyword>
<comment type="caution">
    <text evidence="2">The sequence shown here is derived from an EMBL/GenBank/DDBJ whole genome shotgun (WGS) entry which is preliminary data.</text>
</comment>
<evidence type="ECO:0000313" key="3">
    <source>
        <dbReference type="Proteomes" id="UP000284706"/>
    </source>
</evidence>
<dbReference type="CDD" id="cd01838">
    <property type="entry name" value="Isoamyl_acetate_hydrolase_like"/>
    <property type="match status" value="1"/>
</dbReference>
<feature type="domain" description="SGNH hydrolase-type esterase" evidence="1">
    <location>
        <begin position="11"/>
        <end position="210"/>
    </location>
</feature>
<sequence>MAANIHDVFMLFGDSITEGAWAPGVNGFGQRLSHAYVRKLDVLNRGFSGYNTEWALPVFEQCIAKSDNKYAPKIRVLAIWFGANDSCIKPSPQHVPLEKYISNLKQMVNMIKSPESPRYSPETRIILITPPPINTIVWKADLESRDPPAELDRFFDVTKSYAEAVKDIAREEGVAVVDIWTALWEAAGKEENGLTKVLGDGLHLNEAGYASSSHMEHVGQILYDELIKTIAKDYPEVHYDNIASVFPGWKDIDWENPAKSLYVFKGE</sequence>
<evidence type="ECO:0000259" key="1">
    <source>
        <dbReference type="Pfam" id="PF13472"/>
    </source>
</evidence>
<dbReference type="InParanoid" id="A0A409VQI3"/>
<dbReference type="Pfam" id="PF13472">
    <property type="entry name" value="Lipase_GDSL_2"/>
    <property type="match status" value="1"/>
</dbReference>
<organism evidence="2 3">
    <name type="scientific">Gymnopilus dilepis</name>
    <dbReference type="NCBI Taxonomy" id="231916"/>
    <lineage>
        <taxon>Eukaryota</taxon>
        <taxon>Fungi</taxon>
        <taxon>Dikarya</taxon>
        <taxon>Basidiomycota</taxon>
        <taxon>Agaricomycotina</taxon>
        <taxon>Agaricomycetes</taxon>
        <taxon>Agaricomycetidae</taxon>
        <taxon>Agaricales</taxon>
        <taxon>Agaricineae</taxon>
        <taxon>Hymenogastraceae</taxon>
        <taxon>Gymnopilus</taxon>
    </lineage>
</organism>
<dbReference type="FunCoup" id="A0A409VQI3">
    <property type="interactions" value="89"/>
</dbReference>
<dbReference type="InterPro" id="IPR013830">
    <property type="entry name" value="SGNH_hydro"/>
</dbReference>
<accession>A0A409VQI3</accession>
<protein>
    <recommendedName>
        <fullName evidence="1">SGNH hydrolase-type esterase domain-containing protein</fullName>
    </recommendedName>
</protein>
<dbReference type="Gene3D" id="3.40.50.1110">
    <property type="entry name" value="SGNH hydrolase"/>
    <property type="match status" value="1"/>
</dbReference>
<name>A0A409VQI3_9AGAR</name>
<dbReference type="OrthoDB" id="671439at2759"/>
<evidence type="ECO:0000313" key="2">
    <source>
        <dbReference type="EMBL" id="PPQ68503.1"/>
    </source>
</evidence>
<dbReference type="AlphaFoldDB" id="A0A409VQI3"/>
<gene>
    <name evidence="2" type="ORF">CVT26_003442</name>
</gene>
<reference evidence="2 3" key="1">
    <citation type="journal article" date="2018" name="Evol. Lett.">
        <title>Horizontal gene cluster transfer increased hallucinogenic mushroom diversity.</title>
        <authorList>
            <person name="Reynolds H.T."/>
            <person name="Vijayakumar V."/>
            <person name="Gluck-Thaler E."/>
            <person name="Korotkin H.B."/>
            <person name="Matheny P.B."/>
            <person name="Slot J.C."/>
        </authorList>
    </citation>
    <scope>NUCLEOTIDE SEQUENCE [LARGE SCALE GENOMIC DNA]</scope>
    <source>
        <strain evidence="2 3">SRW20</strain>
    </source>
</reference>
<dbReference type="PANTHER" id="PTHR14209">
    <property type="entry name" value="ISOAMYL ACETATE-HYDROLYZING ESTERASE 1"/>
    <property type="match status" value="1"/>
</dbReference>
<dbReference type="SUPFAM" id="SSF52266">
    <property type="entry name" value="SGNH hydrolase"/>
    <property type="match status" value="1"/>
</dbReference>
<dbReference type="Proteomes" id="UP000284706">
    <property type="component" value="Unassembled WGS sequence"/>
</dbReference>
<dbReference type="STRING" id="231916.A0A409VQI3"/>
<dbReference type="InterPro" id="IPR036514">
    <property type="entry name" value="SGNH_hydro_sf"/>
</dbReference>
<dbReference type="InterPro" id="IPR045136">
    <property type="entry name" value="Iah1-like"/>
</dbReference>